<keyword evidence="4" id="KW-1185">Reference proteome</keyword>
<dbReference type="Proteomes" id="UP000242469">
    <property type="component" value="Unassembled WGS sequence"/>
</dbReference>
<dbReference type="InterPro" id="IPR018389">
    <property type="entry name" value="DctP_fam"/>
</dbReference>
<evidence type="ECO:0000313" key="3">
    <source>
        <dbReference type="EMBL" id="SDZ93491.1"/>
    </source>
</evidence>
<dbReference type="STRING" id="1122198.SAMN02745729_10118"/>
<dbReference type="GO" id="GO:0055085">
    <property type="term" value="P:transmembrane transport"/>
    <property type="evidence" value="ECO:0007669"/>
    <property type="project" value="InterPro"/>
</dbReference>
<dbReference type="RefSeq" id="WP_217632914.1">
    <property type="nucleotide sequence ID" value="NZ_FNRJ01000001.1"/>
</dbReference>
<organism evidence="3 4">
    <name type="scientific">Marinobacterium iners DSM 11526</name>
    <dbReference type="NCBI Taxonomy" id="1122198"/>
    <lineage>
        <taxon>Bacteria</taxon>
        <taxon>Pseudomonadati</taxon>
        <taxon>Pseudomonadota</taxon>
        <taxon>Gammaproteobacteria</taxon>
        <taxon>Oceanospirillales</taxon>
        <taxon>Oceanospirillaceae</taxon>
        <taxon>Marinobacterium</taxon>
    </lineage>
</organism>
<protein>
    <submittedName>
        <fullName evidence="3">TRAP-type C4-dicarboxylate transport system, substrate-binding protein</fullName>
    </submittedName>
</protein>
<accession>A0A1H3X3D0</accession>
<dbReference type="Pfam" id="PF03480">
    <property type="entry name" value="DctP"/>
    <property type="match status" value="1"/>
</dbReference>
<dbReference type="CDD" id="cd13603">
    <property type="entry name" value="PBP2_TRAP_Siap_TeaA_like"/>
    <property type="match status" value="1"/>
</dbReference>
<feature type="signal peptide" evidence="2">
    <location>
        <begin position="1"/>
        <end position="28"/>
    </location>
</feature>
<dbReference type="NCBIfam" id="NF037995">
    <property type="entry name" value="TRAP_S1"/>
    <property type="match status" value="1"/>
</dbReference>
<gene>
    <name evidence="3" type="ORF">SAMN02745729_10118</name>
</gene>
<reference evidence="4" key="1">
    <citation type="submission" date="2016-10" db="EMBL/GenBank/DDBJ databases">
        <authorList>
            <person name="Varghese N."/>
            <person name="Submissions S."/>
        </authorList>
    </citation>
    <scope>NUCLEOTIDE SEQUENCE [LARGE SCALE GENOMIC DNA]</scope>
    <source>
        <strain evidence="4">DSM 11526</strain>
    </source>
</reference>
<keyword evidence="1 2" id="KW-0732">Signal</keyword>
<dbReference type="Gene3D" id="3.40.190.170">
    <property type="entry name" value="Bacterial extracellular solute-binding protein, family 7"/>
    <property type="match status" value="1"/>
</dbReference>
<dbReference type="PANTHER" id="PTHR33376:SF5">
    <property type="entry name" value="EXTRACYTOPLASMIC SOLUTE RECEPTOR PROTEIN"/>
    <property type="match status" value="1"/>
</dbReference>
<sequence>MIKKIIKKTAGSLSIVAVLMGLSSSVNAAEYEWTFSQPWTRPIANKVFEHFIDKVKEYSNGEIEIKLYKNGLLGNHEETFHGVQDGSITIGVFSPYAKIIPGGVLNWMPWAISNWDAAEKAYSVGGPLNDVLETAYNEVGMHTLMHISQGAYGIGNTVRPIRQSEDFKNLKIRVSGSIGFVRALEGMGEGTGMTLQTLPWSEIYNGLSRGVIDGNWTMWPSLVDERHAEVLTFFSDINFAWDNQNVSINLNAWNELPDNLKEAVSRAAAEAQDYSNQLHKEAESGYIQQLEEMSDFTIVRLTDEERAALREASNIDAIWAELADSWLEKAYPNQNMSKKLRSQLEALNQVASSKD</sequence>
<dbReference type="InterPro" id="IPR038404">
    <property type="entry name" value="TRAP_DctP_sf"/>
</dbReference>
<proteinExistence type="predicted"/>
<name>A0A1H3X3D0_9GAMM</name>
<evidence type="ECO:0000256" key="2">
    <source>
        <dbReference type="SAM" id="SignalP"/>
    </source>
</evidence>
<evidence type="ECO:0000256" key="1">
    <source>
        <dbReference type="ARBA" id="ARBA00022729"/>
    </source>
</evidence>
<dbReference type="AlphaFoldDB" id="A0A1H3X3D0"/>
<feature type="chain" id="PRO_5017452596" evidence="2">
    <location>
        <begin position="29"/>
        <end position="355"/>
    </location>
</feature>
<evidence type="ECO:0000313" key="4">
    <source>
        <dbReference type="Proteomes" id="UP000242469"/>
    </source>
</evidence>
<dbReference type="PANTHER" id="PTHR33376">
    <property type="match status" value="1"/>
</dbReference>
<dbReference type="EMBL" id="FNRJ01000001">
    <property type="protein sequence ID" value="SDZ93491.1"/>
    <property type="molecule type" value="Genomic_DNA"/>
</dbReference>